<organism evidence="3 4">
    <name type="scientific">Caulobacter vibrioides (strain NA1000 / CB15N)</name>
    <name type="common">Caulobacter crescentus</name>
    <dbReference type="NCBI Taxonomy" id="565050"/>
    <lineage>
        <taxon>Bacteria</taxon>
        <taxon>Pseudomonadati</taxon>
        <taxon>Pseudomonadota</taxon>
        <taxon>Alphaproteobacteria</taxon>
        <taxon>Caulobacterales</taxon>
        <taxon>Caulobacteraceae</taxon>
        <taxon>Caulobacter</taxon>
    </lineage>
</organism>
<dbReference type="SFLD" id="SFLDG00358">
    <property type="entry name" value="Main_(cytGST)"/>
    <property type="match status" value="1"/>
</dbReference>
<dbReference type="Pfam" id="PF00043">
    <property type="entry name" value="GST_C"/>
    <property type="match status" value="1"/>
</dbReference>
<feature type="domain" description="GST N-terminal" evidence="1">
    <location>
        <begin position="1"/>
        <end position="82"/>
    </location>
</feature>
<dbReference type="SFLD" id="SFLDS00019">
    <property type="entry name" value="Glutathione_Transferase_(cytos"/>
    <property type="match status" value="1"/>
</dbReference>
<dbReference type="Pfam" id="PF13409">
    <property type="entry name" value="GST_N_2"/>
    <property type="match status" value="1"/>
</dbReference>
<dbReference type="PANTHER" id="PTHR44051">
    <property type="entry name" value="GLUTATHIONE S-TRANSFERASE-RELATED"/>
    <property type="match status" value="1"/>
</dbReference>
<dbReference type="InterPro" id="IPR010987">
    <property type="entry name" value="Glutathione-S-Trfase_C-like"/>
</dbReference>
<dbReference type="SUPFAM" id="SSF52833">
    <property type="entry name" value="Thioredoxin-like"/>
    <property type="match status" value="1"/>
</dbReference>
<accession>A0A0H3CBC9</accession>
<reference evidence="3 4" key="1">
    <citation type="journal article" date="2010" name="J. Bacteriol.">
        <title>The genetic basis of laboratory adaptation in Caulobacter crescentus.</title>
        <authorList>
            <person name="Marks M.E."/>
            <person name="Castro-Rojas C.M."/>
            <person name="Teiling C."/>
            <person name="Du L."/>
            <person name="Kapatral V."/>
            <person name="Walunas T.L."/>
            <person name="Crosson S."/>
        </authorList>
    </citation>
    <scope>NUCLEOTIDE SEQUENCE [LARGE SCALE GENOMIC DNA]</scope>
    <source>
        <strain evidence="4">NA1000 / CB15N</strain>
    </source>
</reference>
<evidence type="ECO:0000313" key="4">
    <source>
        <dbReference type="Proteomes" id="UP000001364"/>
    </source>
</evidence>
<evidence type="ECO:0000259" key="1">
    <source>
        <dbReference type="PROSITE" id="PS50404"/>
    </source>
</evidence>
<dbReference type="CDD" id="cd03051">
    <property type="entry name" value="GST_N_GTT2_like"/>
    <property type="match status" value="1"/>
</dbReference>
<keyword evidence="4" id="KW-1185">Reference proteome</keyword>
<dbReference type="GeneID" id="7333420"/>
<dbReference type="SUPFAM" id="SSF47616">
    <property type="entry name" value="GST C-terminal domain-like"/>
    <property type="match status" value="1"/>
</dbReference>
<dbReference type="RefSeq" id="YP_002517543.1">
    <property type="nucleotide sequence ID" value="NC_011916.1"/>
</dbReference>
<dbReference type="PhylomeDB" id="A0A0H3CBC9"/>
<dbReference type="EC" id="2.5.1.18" evidence="3"/>
<feature type="domain" description="GST C-terminal" evidence="2">
    <location>
        <begin position="87"/>
        <end position="207"/>
    </location>
</feature>
<dbReference type="PROSITE" id="PS50404">
    <property type="entry name" value="GST_NTER"/>
    <property type="match status" value="1"/>
</dbReference>
<dbReference type="GO" id="GO:0004364">
    <property type="term" value="F:glutathione transferase activity"/>
    <property type="evidence" value="ECO:0007669"/>
    <property type="project" value="UniProtKB-EC"/>
</dbReference>
<dbReference type="PROSITE" id="PS50405">
    <property type="entry name" value="GST_CTER"/>
    <property type="match status" value="1"/>
</dbReference>
<dbReference type="PATRIC" id="fig|565050.3.peg.2125"/>
<dbReference type="HOGENOM" id="CLU_011226_6_3_5"/>
<proteinExistence type="predicted"/>
<name>A0A0H3CBC9_CAUVN</name>
<sequence length="207" mass="23242">MKLYDCLRAPNPRRVRWFMAEKGIDDVEIVTLSIMGGEHRSPEYRGKAGLAHVPALELDDGTVITESVAICRYLESVYPEPNMFGRDPKETAIIEMWLRRTEMMVATPIMQGVRHSHPGMAALEAQVPEVAAYNLESVRKSLKVLDDRLAESPFIATDRVTIVDVIAVTSLDFGRMIKWRPDPERVHVNRWLDAMLARPAAAAGMTA</sequence>
<dbReference type="RefSeq" id="WP_010919949.1">
    <property type="nucleotide sequence ID" value="NC_011916.1"/>
</dbReference>
<evidence type="ECO:0000313" key="3">
    <source>
        <dbReference type="EMBL" id="ACL95635.1"/>
    </source>
</evidence>
<dbReference type="PANTHER" id="PTHR44051:SF8">
    <property type="entry name" value="GLUTATHIONE S-TRANSFERASE GSTA"/>
    <property type="match status" value="1"/>
</dbReference>
<dbReference type="InterPro" id="IPR036282">
    <property type="entry name" value="Glutathione-S-Trfase_C_sf"/>
</dbReference>
<dbReference type="Gene3D" id="1.20.1050.10">
    <property type="match status" value="1"/>
</dbReference>
<dbReference type="InterPro" id="IPR004045">
    <property type="entry name" value="Glutathione_S-Trfase_N"/>
</dbReference>
<dbReference type="Gene3D" id="3.40.30.10">
    <property type="entry name" value="Glutaredoxin"/>
    <property type="match status" value="1"/>
</dbReference>
<protein>
    <submittedName>
        <fullName evidence="3">Glutathione S-transferase</fullName>
        <ecNumber evidence="3">2.5.1.18</ecNumber>
    </submittedName>
</protein>
<dbReference type="EMBL" id="CP001340">
    <property type="protein sequence ID" value="ACL95635.1"/>
    <property type="molecule type" value="Genomic_DNA"/>
</dbReference>
<evidence type="ECO:0000259" key="2">
    <source>
        <dbReference type="PROSITE" id="PS50405"/>
    </source>
</evidence>
<dbReference type="KEGG" id="ccs:CCNA_02170"/>
<gene>
    <name evidence="3" type="ordered locus">CCNA_02170</name>
</gene>
<keyword evidence="3" id="KW-0808">Transferase</keyword>
<dbReference type="InterPro" id="IPR034345">
    <property type="entry name" value="Gtt2-like_N"/>
</dbReference>
<dbReference type="InterPro" id="IPR004046">
    <property type="entry name" value="GST_C"/>
</dbReference>
<dbReference type="AlphaFoldDB" id="A0A0H3CBC9"/>
<dbReference type="OrthoDB" id="5293590at2"/>
<dbReference type="InterPro" id="IPR040079">
    <property type="entry name" value="Glutathione_S-Trfase"/>
</dbReference>
<dbReference type="InterPro" id="IPR036249">
    <property type="entry name" value="Thioredoxin-like_sf"/>
</dbReference>
<dbReference type="Proteomes" id="UP000001364">
    <property type="component" value="Chromosome"/>
</dbReference>
<dbReference type="SMR" id="A0A0H3CBC9"/>